<evidence type="ECO:0000313" key="2">
    <source>
        <dbReference type="EMBL" id="KIA88522.1"/>
    </source>
</evidence>
<feature type="domain" description="Polysaccharide pyruvyl transferase" evidence="1">
    <location>
        <begin position="62"/>
        <end position="321"/>
    </location>
</feature>
<dbReference type="AlphaFoldDB" id="A0A0C1F5N1"/>
<evidence type="ECO:0000313" key="3">
    <source>
        <dbReference type="Proteomes" id="UP000031473"/>
    </source>
</evidence>
<dbReference type="InterPro" id="IPR007345">
    <property type="entry name" value="Polysacch_pyruvyl_Trfase"/>
</dbReference>
<dbReference type="PANTHER" id="PTHR36836:SF1">
    <property type="entry name" value="COLANIC ACID BIOSYNTHESIS PROTEIN WCAK"/>
    <property type="match status" value="1"/>
</dbReference>
<reference evidence="2 3" key="1">
    <citation type="submission" date="2014-10" db="EMBL/GenBank/DDBJ databases">
        <title>Kaistella jeonii genome.</title>
        <authorList>
            <person name="Clayton J.T."/>
            <person name="Newman J.D."/>
        </authorList>
    </citation>
    <scope>NUCLEOTIDE SEQUENCE [LARGE SCALE GENOMIC DNA]</scope>
    <source>
        <strain evidence="2 3">DSM 17048</strain>
    </source>
</reference>
<dbReference type="Pfam" id="PF04230">
    <property type="entry name" value="PS_pyruv_trans"/>
    <property type="match status" value="1"/>
</dbReference>
<dbReference type="EMBL" id="JSYL01000007">
    <property type="protein sequence ID" value="KIA88522.1"/>
    <property type="molecule type" value="Genomic_DNA"/>
</dbReference>
<gene>
    <name evidence="2" type="ORF">OA86_10865</name>
</gene>
<dbReference type="STRING" id="266749.SAMN05421876_10924"/>
<sequence>MSAKNLKILLFFHGGSGNRGCEAIIRTAAKLLKTDDRIIKIGLATGDPDSDRMIPNIDVFHLDKNSTIDKFSPAGIISAIKVKFFHDERFAFQKIHESIIKLIPQYDLFLSIGGDNYCYGEQPGIYEIDRQIKKAGKKLILWGASIGKEDLSEQKIRDLKSFDLILARETLTEKNLKEAGLKNVELVADGAFLMKTSELPLPPNWKEGKTIGFNFSPLVFKKNPASKAAAFALILYILETTDYTVCFLPHVILFGNDDYEILKEFYEKFKDSERVILLPNNLNATEYKGYIARMRFFIGARTHATIAAYSSCVPTMVLGYSVKSKGISKDIFGEEKLVLDLSEISDAGKLIAKFEEMISEELTLRETLQLRIPEIRKKAAKASDYVMNVV</sequence>
<organism evidence="2 3">
    <name type="scientific">Kaistella jeonii</name>
    <dbReference type="NCBI Taxonomy" id="266749"/>
    <lineage>
        <taxon>Bacteria</taxon>
        <taxon>Pseudomonadati</taxon>
        <taxon>Bacteroidota</taxon>
        <taxon>Flavobacteriia</taxon>
        <taxon>Flavobacteriales</taxon>
        <taxon>Weeksellaceae</taxon>
        <taxon>Chryseobacterium group</taxon>
        <taxon>Kaistella</taxon>
    </lineage>
</organism>
<protein>
    <recommendedName>
        <fullName evidence="1">Polysaccharide pyruvyl transferase domain-containing protein</fullName>
    </recommendedName>
</protein>
<keyword evidence="3" id="KW-1185">Reference proteome</keyword>
<comment type="caution">
    <text evidence="2">The sequence shown here is derived from an EMBL/GenBank/DDBJ whole genome shotgun (WGS) entry which is preliminary data.</text>
</comment>
<accession>A0A0C1F5N1</accession>
<dbReference type="Proteomes" id="UP000031473">
    <property type="component" value="Unassembled WGS sequence"/>
</dbReference>
<evidence type="ECO:0000259" key="1">
    <source>
        <dbReference type="Pfam" id="PF04230"/>
    </source>
</evidence>
<dbReference type="PANTHER" id="PTHR36836">
    <property type="entry name" value="COLANIC ACID BIOSYNTHESIS PROTEIN WCAK"/>
    <property type="match status" value="1"/>
</dbReference>
<proteinExistence type="predicted"/>
<dbReference type="OrthoDB" id="1814359at2"/>
<name>A0A0C1F5N1_9FLAO</name>
<dbReference type="RefSeq" id="WP_039352902.1">
    <property type="nucleotide sequence ID" value="NZ_FOLA01000009.1"/>
</dbReference>